<feature type="compositionally biased region" description="Basic and acidic residues" evidence="1">
    <location>
        <begin position="144"/>
        <end position="161"/>
    </location>
</feature>
<protein>
    <submittedName>
        <fullName evidence="2">Uncharacterized protein</fullName>
    </submittedName>
</protein>
<evidence type="ECO:0000256" key="1">
    <source>
        <dbReference type="SAM" id="MobiDB-lite"/>
    </source>
</evidence>
<dbReference type="Proteomes" id="UP000626109">
    <property type="component" value="Unassembled WGS sequence"/>
</dbReference>
<proteinExistence type="predicted"/>
<feature type="compositionally biased region" description="Acidic residues" evidence="1">
    <location>
        <begin position="162"/>
        <end position="228"/>
    </location>
</feature>
<feature type="non-terminal residue" evidence="2">
    <location>
        <position position="249"/>
    </location>
</feature>
<evidence type="ECO:0000313" key="2">
    <source>
        <dbReference type="EMBL" id="CAE8662417.1"/>
    </source>
</evidence>
<comment type="caution">
    <text evidence="2">The sequence shown here is derived from an EMBL/GenBank/DDBJ whole genome shotgun (WGS) entry which is preliminary data.</text>
</comment>
<dbReference type="AlphaFoldDB" id="A0A813J173"/>
<gene>
    <name evidence="2" type="ORF">PGLA2088_LOCUS14865</name>
</gene>
<name>A0A813J173_POLGL</name>
<feature type="region of interest" description="Disordered" evidence="1">
    <location>
        <begin position="139"/>
        <end position="249"/>
    </location>
</feature>
<dbReference type="EMBL" id="CAJNNW010018150">
    <property type="protein sequence ID" value="CAE8662417.1"/>
    <property type="molecule type" value="Genomic_DNA"/>
</dbReference>
<feature type="non-terminal residue" evidence="2">
    <location>
        <position position="1"/>
    </location>
</feature>
<organism evidence="2 3">
    <name type="scientific">Polarella glacialis</name>
    <name type="common">Dinoflagellate</name>
    <dbReference type="NCBI Taxonomy" id="89957"/>
    <lineage>
        <taxon>Eukaryota</taxon>
        <taxon>Sar</taxon>
        <taxon>Alveolata</taxon>
        <taxon>Dinophyceae</taxon>
        <taxon>Suessiales</taxon>
        <taxon>Suessiaceae</taxon>
        <taxon>Polarella</taxon>
    </lineage>
</organism>
<sequence length="249" mass="27350">AQPTHAEPLQGTIDPRTLEANTLSLSETGGSDLPGSARQTAFSQSRPEFTFNFTRDEDAVLQVAGAPRPSASPDSTSDSWGGVAPLSTGMLHAAPVVPVTERQVAATMLEADALRDALAPSESTCWPVEQTQLAAVKTLSASKLQKEPLQDKKNRADRIEEAESEDEEGDKDEEEEEEEDDDDEEEEEEEEEEDEDEEEDEEEEEENEDEDTEEEEEADGEENQDEDAGALRPELALKPALKPEVSHPE</sequence>
<accession>A0A813J173</accession>
<evidence type="ECO:0000313" key="3">
    <source>
        <dbReference type="Proteomes" id="UP000626109"/>
    </source>
</evidence>
<reference evidence="2" key="1">
    <citation type="submission" date="2021-02" db="EMBL/GenBank/DDBJ databases">
        <authorList>
            <person name="Dougan E. K."/>
            <person name="Rhodes N."/>
            <person name="Thang M."/>
            <person name="Chan C."/>
        </authorList>
    </citation>
    <scope>NUCLEOTIDE SEQUENCE</scope>
</reference>